<sequence length="413" mass="44352">MSMEKPKTKQSDGIRQKRQAAAEERVDDFRGYVGLRSMLNPIWCFHGFRVSVVILTIFGVIMVFSSSSVYMIANDQSPWSQAIKQGAFCVLGLIVGVACMMVPAELIRRASFAFLLVALFLQSLTFTPLGIDAQGNKGWIGLFGFTFQPAEVVKLALCVWLPRELISAQKRVNKVGPVNAYRRLITWLGLALLLVMGGKDLGTAMILFAIAGTALLLGNFPGKWLAIVACGGLALVGGLVISSPNRLNRVMATYQTCSAADMEGVCYQVVHGKYAMASGGLLGVGIGNSGEKWGYLPEAHNDFIFAIIGEETGFVGASLVILLFLVLGWCMLVVAIQAHDRYITLVLANITVWIVGQAFVNIGVVVGLFPVMGVPLPFVSAGGSSLILCLGAAGVTISMMKQQPQIQAEIQRV</sequence>
<evidence type="ECO:0000256" key="19">
    <source>
        <dbReference type="SAM" id="Phobius"/>
    </source>
</evidence>
<reference evidence="20 21" key="1">
    <citation type="submission" date="2024-03" db="EMBL/GenBank/DDBJ databases">
        <title>Human intestinal bacterial collection.</title>
        <authorList>
            <person name="Pauvert C."/>
            <person name="Hitch T.C.A."/>
            <person name="Clavel T."/>
        </authorList>
    </citation>
    <scope>NUCLEOTIDE SEQUENCE [LARGE SCALE GENOMIC DNA]</scope>
    <source>
        <strain evidence="20 21">CLA-AA-H311</strain>
    </source>
</reference>
<feature type="transmembrane region" description="Helical" evidence="19">
    <location>
        <begin position="184"/>
        <end position="217"/>
    </location>
</feature>
<evidence type="ECO:0000256" key="4">
    <source>
        <dbReference type="ARBA" id="ARBA00022679"/>
    </source>
</evidence>
<feature type="transmembrane region" description="Helical" evidence="19">
    <location>
        <begin position="224"/>
        <end position="241"/>
    </location>
</feature>
<keyword evidence="5 19" id="KW-0812">Transmembrane</keyword>
<gene>
    <name evidence="20" type="ORF">WMO36_06065</name>
</gene>
<keyword evidence="7" id="KW-0573">Peptidoglycan synthesis</keyword>
<feature type="transmembrane region" description="Helical" evidence="19">
    <location>
        <begin position="111"/>
        <end position="131"/>
    </location>
</feature>
<feature type="transmembrane region" description="Helical" evidence="19">
    <location>
        <begin position="48"/>
        <end position="73"/>
    </location>
</feature>
<evidence type="ECO:0000256" key="15">
    <source>
        <dbReference type="ARBA" id="ARBA00044770"/>
    </source>
</evidence>
<dbReference type="EMBL" id="JBBMFR010000007">
    <property type="protein sequence ID" value="MEQ2397429.1"/>
    <property type="molecule type" value="Genomic_DNA"/>
</dbReference>
<dbReference type="Proteomes" id="UP001462554">
    <property type="component" value="Unassembled WGS sequence"/>
</dbReference>
<proteinExistence type="inferred from homology"/>
<dbReference type="InterPro" id="IPR018365">
    <property type="entry name" value="Cell_cycle_FtsW-rel_CS"/>
</dbReference>
<dbReference type="PANTHER" id="PTHR30474">
    <property type="entry name" value="CELL CYCLE PROTEIN"/>
    <property type="match status" value="1"/>
</dbReference>
<keyword evidence="4" id="KW-0808">Transferase</keyword>
<organism evidence="20 21">
    <name type="scientific">Bifidobacterium hominis</name>
    <dbReference type="NCBI Taxonomy" id="3133177"/>
    <lineage>
        <taxon>Bacteria</taxon>
        <taxon>Bacillati</taxon>
        <taxon>Actinomycetota</taxon>
        <taxon>Actinomycetes</taxon>
        <taxon>Bifidobacteriales</taxon>
        <taxon>Bifidobacteriaceae</taxon>
        <taxon>Bifidobacterium</taxon>
    </lineage>
</organism>
<comment type="caution">
    <text evidence="20">The sequence shown here is derived from an EMBL/GenBank/DDBJ whole genome shotgun (WGS) entry which is preliminary data.</text>
</comment>
<evidence type="ECO:0000256" key="5">
    <source>
        <dbReference type="ARBA" id="ARBA00022692"/>
    </source>
</evidence>
<feature type="transmembrane region" description="Helical" evidence="19">
    <location>
        <begin position="314"/>
        <end position="334"/>
    </location>
</feature>
<evidence type="ECO:0000256" key="11">
    <source>
        <dbReference type="ARBA" id="ARBA00033270"/>
    </source>
</evidence>
<comment type="pathway">
    <text evidence="2">Cell wall biogenesis; peptidoglycan biosynthesis.</text>
</comment>
<evidence type="ECO:0000256" key="10">
    <source>
        <dbReference type="ARBA" id="ARBA00032370"/>
    </source>
</evidence>
<dbReference type="PROSITE" id="PS00428">
    <property type="entry name" value="FTSW_RODA_SPOVE"/>
    <property type="match status" value="1"/>
</dbReference>
<name>A0ABV1C9Q6_9BIFI</name>
<keyword evidence="6" id="KW-0133">Cell shape</keyword>
<comment type="function">
    <text evidence="17">Peptidoglycan polymerase that is essential for cell division.</text>
</comment>
<comment type="subcellular location">
    <subcellularLocation>
        <location evidence="1">Membrane</location>
        <topology evidence="1">Multi-pass membrane protein</topology>
    </subcellularLocation>
</comment>
<evidence type="ECO:0000256" key="17">
    <source>
        <dbReference type="ARBA" id="ARBA00049966"/>
    </source>
</evidence>
<evidence type="ECO:0000256" key="16">
    <source>
        <dbReference type="ARBA" id="ARBA00049902"/>
    </source>
</evidence>
<feature type="transmembrane region" description="Helical" evidence="19">
    <location>
        <begin position="378"/>
        <end position="397"/>
    </location>
</feature>
<evidence type="ECO:0000256" key="9">
    <source>
        <dbReference type="ARBA" id="ARBA00023136"/>
    </source>
</evidence>
<evidence type="ECO:0000256" key="3">
    <source>
        <dbReference type="ARBA" id="ARBA00022676"/>
    </source>
</evidence>
<dbReference type="PANTHER" id="PTHR30474:SF2">
    <property type="entry name" value="PEPTIDOGLYCAN GLYCOSYLTRANSFERASE FTSW-RELATED"/>
    <property type="match status" value="1"/>
</dbReference>
<evidence type="ECO:0000256" key="13">
    <source>
        <dbReference type="ARBA" id="ARBA00041185"/>
    </source>
</evidence>
<dbReference type="EC" id="2.4.99.28" evidence="15"/>
<feature type="region of interest" description="Disordered" evidence="18">
    <location>
        <begin position="1"/>
        <end position="20"/>
    </location>
</feature>
<keyword evidence="21" id="KW-1185">Reference proteome</keyword>
<evidence type="ECO:0000256" key="12">
    <source>
        <dbReference type="ARBA" id="ARBA00038053"/>
    </source>
</evidence>
<keyword evidence="8 19" id="KW-1133">Transmembrane helix</keyword>
<feature type="transmembrane region" description="Helical" evidence="19">
    <location>
        <begin position="346"/>
        <end position="372"/>
    </location>
</feature>
<evidence type="ECO:0000256" key="1">
    <source>
        <dbReference type="ARBA" id="ARBA00004141"/>
    </source>
</evidence>
<keyword evidence="3" id="KW-0328">Glycosyltransferase</keyword>
<dbReference type="Pfam" id="PF01098">
    <property type="entry name" value="FTSW_RODA_SPOVE"/>
    <property type="match status" value="1"/>
</dbReference>
<dbReference type="RefSeq" id="WP_302146571.1">
    <property type="nucleotide sequence ID" value="NZ_JBBMFR010000007.1"/>
</dbReference>
<evidence type="ECO:0000256" key="2">
    <source>
        <dbReference type="ARBA" id="ARBA00004752"/>
    </source>
</evidence>
<evidence type="ECO:0000256" key="7">
    <source>
        <dbReference type="ARBA" id="ARBA00022984"/>
    </source>
</evidence>
<evidence type="ECO:0000256" key="8">
    <source>
        <dbReference type="ARBA" id="ARBA00022989"/>
    </source>
</evidence>
<protein>
    <recommendedName>
        <fullName evidence="13">Probable peptidoglycan glycosyltransferase FtsW</fullName>
        <ecNumber evidence="15">2.4.99.28</ecNumber>
    </recommendedName>
    <alternativeName>
        <fullName evidence="14">Cell division protein FtsW</fullName>
    </alternativeName>
    <alternativeName>
        <fullName evidence="11">Cell wall polymerase</fullName>
    </alternativeName>
    <alternativeName>
        <fullName evidence="10">Peptidoglycan polymerase</fullName>
    </alternativeName>
</protein>
<evidence type="ECO:0000256" key="18">
    <source>
        <dbReference type="SAM" id="MobiDB-lite"/>
    </source>
</evidence>
<evidence type="ECO:0000256" key="6">
    <source>
        <dbReference type="ARBA" id="ARBA00022960"/>
    </source>
</evidence>
<feature type="transmembrane region" description="Helical" evidence="19">
    <location>
        <begin position="85"/>
        <end position="104"/>
    </location>
</feature>
<comment type="similarity">
    <text evidence="12">Belongs to the SEDS family. FtsW subfamily.</text>
</comment>
<evidence type="ECO:0000256" key="14">
    <source>
        <dbReference type="ARBA" id="ARBA00041418"/>
    </source>
</evidence>
<evidence type="ECO:0000313" key="20">
    <source>
        <dbReference type="EMBL" id="MEQ2397429.1"/>
    </source>
</evidence>
<dbReference type="InterPro" id="IPR001182">
    <property type="entry name" value="FtsW/RodA"/>
</dbReference>
<comment type="catalytic activity">
    <reaction evidence="16">
        <text>[GlcNAc-(1-&gt;4)-Mur2Ac(oyl-L-Ala-gamma-D-Glu-L-Lys-D-Ala-D-Ala)](n)-di-trans,octa-cis-undecaprenyl diphosphate + beta-D-GlcNAc-(1-&gt;4)-Mur2Ac(oyl-L-Ala-gamma-D-Glu-L-Lys-D-Ala-D-Ala)-di-trans,octa-cis-undecaprenyl diphosphate = [GlcNAc-(1-&gt;4)-Mur2Ac(oyl-L-Ala-gamma-D-Glu-L-Lys-D-Ala-D-Ala)](n+1)-di-trans,octa-cis-undecaprenyl diphosphate + di-trans,octa-cis-undecaprenyl diphosphate + H(+)</text>
        <dbReference type="Rhea" id="RHEA:23708"/>
        <dbReference type="Rhea" id="RHEA-COMP:9602"/>
        <dbReference type="Rhea" id="RHEA-COMP:9603"/>
        <dbReference type="ChEBI" id="CHEBI:15378"/>
        <dbReference type="ChEBI" id="CHEBI:58405"/>
        <dbReference type="ChEBI" id="CHEBI:60033"/>
        <dbReference type="ChEBI" id="CHEBI:78435"/>
        <dbReference type="EC" id="2.4.99.28"/>
    </reaction>
</comment>
<evidence type="ECO:0000313" key="21">
    <source>
        <dbReference type="Proteomes" id="UP001462554"/>
    </source>
</evidence>
<accession>A0ABV1C9Q6</accession>
<keyword evidence="9 19" id="KW-0472">Membrane</keyword>